<organism evidence="2 3">
    <name type="scientific">Mucuna pruriens</name>
    <name type="common">Velvet bean</name>
    <name type="synonym">Dolichos pruriens</name>
    <dbReference type="NCBI Taxonomy" id="157652"/>
    <lineage>
        <taxon>Eukaryota</taxon>
        <taxon>Viridiplantae</taxon>
        <taxon>Streptophyta</taxon>
        <taxon>Embryophyta</taxon>
        <taxon>Tracheophyta</taxon>
        <taxon>Spermatophyta</taxon>
        <taxon>Magnoliopsida</taxon>
        <taxon>eudicotyledons</taxon>
        <taxon>Gunneridae</taxon>
        <taxon>Pentapetalae</taxon>
        <taxon>rosids</taxon>
        <taxon>fabids</taxon>
        <taxon>Fabales</taxon>
        <taxon>Fabaceae</taxon>
        <taxon>Papilionoideae</taxon>
        <taxon>50 kb inversion clade</taxon>
        <taxon>NPAAA clade</taxon>
        <taxon>indigoferoid/millettioid clade</taxon>
        <taxon>Phaseoleae</taxon>
        <taxon>Mucuna</taxon>
    </lineage>
</organism>
<feature type="non-terminal residue" evidence="2">
    <location>
        <position position="1"/>
    </location>
</feature>
<comment type="caution">
    <text evidence="2">The sequence shown here is derived from an EMBL/GenBank/DDBJ whole genome shotgun (WGS) entry which is preliminary data.</text>
</comment>
<dbReference type="InterPro" id="IPR053134">
    <property type="entry name" value="RNA-dir_DNA_polymerase"/>
</dbReference>
<evidence type="ECO:0000313" key="3">
    <source>
        <dbReference type="Proteomes" id="UP000257109"/>
    </source>
</evidence>
<dbReference type="InterPro" id="IPR000477">
    <property type="entry name" value="RT_dom"/>
</dbReference>
<keyword evidence="3" id="KW-1185">Reference proteome</keyword>
<evidence type="ECO:0000313" key="2">
    <source>
        <dbReference type="EMBL" id="RDX80634.1"/>
    </source>
</evidence>
<accession>A0A371FQM6</accession>
<feature type="domain" description="Reverse transcriptase" evidence="1">
    <location>
        <begin position="2"/>
        <end position="72"/>
    </location>
</feature>
<name>A0A371FQM6_MUCPR</name>
<reference evidence="2" key="1">
    <citation type="submission" date="2018-05" db="EMBL/GenBank/DDBJ databases">
        <title>Draft genome of Mucuna pruriens seed.</title>
        <authorList>
            <person name="Nnadi N.E."/>
            <person name="Vos R."/>
            <person name="Hasami M.H."/>
            <person name="Devisetty U.K."/>
            <person name="Aguiy J.C."/>
        </authorList>
    </citation>
    <scope>NUCLEOTIDE SEQUENCE [LARGE SCALE GENOMIC DNA]</scope>
    <source>
        <strain evidence="2">JCA_2017</strain>
    </source>
</reference>
<dbReference type="Pfam" id="PF00078">
    <property type="entry name" value="RVT_1"/>
    <property type="match status" value="1"/>
</dbReference>
<dbReference type="Proteomes" id="UP000257109">
    <property type="component" value="Unassembled WGS sequence"/>
</dbReference>
<protein>
    <submittedName>
        <fullName evidence="2">Retrovirus-related Pol polyprotein from transposon opus</fullName>
    </submittedName>
</protein>
<gene>
    <name evidence="2" type="primary">pol</name>
    <name evidence="2" type="ORF">CR513_38794</name>
</gene>
<dbReference type="AlphaFoldDB" id="A0A371FQM6"/>
<dbReference type="PANTHER" id="PTHR24559">
    <property type="entry name" value="TRANSPOSON TY3-I GAG-POL POLYPROTEIN"/>
    <property type="match status" value="1"/>
</dbReference>
<proteinExistence type="predicted"/>
<dbReference type="SUPFAM" id="SSF56672">
    <property type="entry name" value="DNA/RNA polymerases"/>
    <property type="match status" value="1"/>
</dbReference>
<dbReference type="Gene3D" id="3.30.70.270">
    <property type="match status" value="1"/>
</dbReference>
<dbReference type="OrthoDB" id="415724at2759"/>
<sequence length="259" mass="30379">MVPFSLINAPSTFMRLMNYVVRSFIGKFLVVYFDDILIYIKALDEHVEHLYVVLNILRENKLYGNLKSVHFALNLFSKGISADEVKVKDDMHGRDFNLLKDKLTNAPLLCLPNFDKAFKLNVMLLESKPIAYFSEKFSRTAFNYPTYDKELYALRHAKWLEIIEMFHYVIKYKNGKENTITNALSKRYVLLTSLQTKLLNFEIIKNLYVNDFDFGQKNKLYVPICSLHEMIVRETHGGGLMRHFGVKKILEILKEHFFA</sequence>
<dbReference type="InterPro" id="IPR043502">
    <property type="entry name" value="DNA/RNA_pol_sf"/>
</dbReference>
<dbReference type="InterPro" id="IPR043128">
    <property type="entry name" value="Rev_trsase/Diguanyl_cyclase"/>
</dbReference>
<evidence type="ECO:0000259" key="1">
    <source>
        <dbReference type="Pfam" id="PF00078"/>
    </source>
</evidence>
<dbReference type="PANTHER" id="PTHR24559:SF450">
    <property type="entry name" value="RNA-DIRECTED DNA POLYMERASE HOMOLOG"/>
    <property type="match status" value="1"/>
</dbReference>
<dbReference type="EMBL" id="QJKJ01008153">
    <property type="protein sequence ID" value="RDX80634.1"/>
    <property type="molecule type" value="Genomic_DNA"/>
</dbReference>